<gene>
    <name evidence="1" type="ORF">L1987_62160</name>
</gene>
<organism evidence="1 2">
    <name type="scientific">Smallanthus sonchifolius</name>
    <dbReference type="NCBI Taxonomy" id="185202"/>
    <lineage>
        <taxon>Eukaryota</taxon>
        <taxon>Viridiplantae</taxon>
        <taxon>Streptophyta</taxon>
        <taxon>Embryophyta</taxon>
        <taxon>Tracheophyta</taxon>
        <taxon>Spermatophyta</taxon>
        <taxon>Magnoliopsida</taxon>
        <taxon>eudicotyledons</taxon>
        <taxon>Gunneridae</taxon>
        <taxon>Pentapetalae</taxon>
        <taxon>asterids</taxon>
        <taxon>campanulids</taxon>
        <taxon>Asterales</taxon>
        <taxon>Asteraceae</taxon>
        <taxon>Asteroideae</taxon>
        <taxon>Heliantheae alliance</taxon>
        <taxon>Millerieae</taxon>
        <taxon>Smallanthus</taxon>
    </lineage>
</organism>
<evidence type="ECO:0000313" key="2">
    <source>
        <dbReference type="Proteomes" id="UP001056120"/>
    </source>
</evidence>
<comment type="caution">
    <text evidence="1">The sequence shown here is derived from an EMBL/GenBank/DDBJ whole genome shotgun (WGS) entry which is preliminary data.</text>
</comment>
<name>A0ACB9C9R6_9ASTR</name>
<dbReference type="Proteomes" id="UP001056120">
    <property type="component" value="Linkage Group LG21"/>
</dbReference>
<reference evidence="1 2" key="2">
    <citation type="journal article" date="2022" name="Mol. Ecol. Resour.">
        <title>The genomes of chicory, endive, great burdock and yacon provide insights into Asteraceae paleo-polyploidization history and plant inulin production.</title>
        <authorList>
            <person name="Fan W."/>
            <person name="Wang S."/>
            <person name="Wang H."/>
            <person name="Wang A."/>
            <person name="Jiang F."/>
            <person name="Liu H."/>
            <person name="Zhao H."/>
            <person name="Xu D."/>
            <person name="Zhang Y."/>
        </authorList>
    </citation>
    <scope>NUCLEOTIDE SEQUENCE [LARGE SCALE GENOMIC DNA]</scope>
    <source>
        <strain evidence="2">cv. Yunnan</strain>
        <tissue evidence="1">Leaves</tissue>
    </source>
</reference>
<accession>A0ACB9C9R6</accession>
<protein>
    <submittedName>
        <fullName evidence="1">Uncharacterized protein</fullName>
    </submittedName>
</protein>
<evidence type="ECO:0000313" key="1">
    <source>
        <dbReference type="EMBL" id="KAI3730978.1"/>
    </source>
</evidence>
<proteinExistence type="predicted"/>
<reference evidence="2" key="1">
    <citation type="journal article" date="2022" name="Mol. Ecol. Resour.">
        <title>The genomes of chicory, endive, great burdock and yacon provide insights into Asteraceae palaeo-polyploidization history and plant inulin production.</title>
        <authorList>
            <person name="Fan W."/>
            <person name="Wang S."/>
            <person name="Wang H."/>
            <person name="Wang A."/>
            <person name="Jiang F."/>
            <person name="Liu H."/>
            <person name="Zhao H."/>
            <person name="Xu D."/>
            <person name="Zhang Y."/>
        </authorList>
    </citation>
    <scope>NUCLEOTIDE SEQUENCE [LARGE SCALE GENOMIC DNA]</scope>
    <source>
        <strain evidence="2">cv. Yunnan</strain>
    </source>
</reference>
<keyword evidence="2" id="KW-1185">Reference proteome</keyword>
<sequence length="75" mass="8035">MQLVSSGNKIEAEVSCCVLFEPTKKGGGSAAALMSLSLKPKRSSYLKLTTISLNLNFISRACLSARDDQSLIVKD</sequence>
<dbReference type="EMBL" id="CM042038">
    <property type="protein sequence ID" value="KAI3730978.1"/>
    <property type="molecule type" value="Genomic_DNA"/>
</dbReference>